<reference evidence="2" key="2">
    <citation type="submission" date="2021-01" db="EMBL/GenBank/DDBJ databases">
        <authorList>
            <person name="Kang M."/>
        </authorList>
    </citation>
    <scope>NUCLEOTIDE SEQUENCE</scope>
    <source>
        <strain evidence="2">KACC 17527</strain>
    </source>
</reference>
<reference evidence="2" key="1">
    <citation type="journal article" date="2012" name="J. Microbiol. Biotechnol.">
        <title>Ramlibacter ginsenosidimutans sp. nov., with ginsenoside-converting activity.</title>
        <authorList>
            <person name="Wang L."/>
            <person name="An D.S."/>
            <person name="Kim S.G."/>
            <person name="Jin F.X."/>
            <person name="Kim S.C."/>
            <person name="Lee S.T."/>
            <person name="Im W.T."/>
        </authorList>
    </citation>
    <scope>NUCLEOTIDE SEQUENCE</scope>
    <source>
        <strain evidence="2">KACC 17527</strain>
    </source>
</reference>
<gene>
    <name evidence="2" type="ORF">JJB11_03775</name>
</gene>
<proteinExistence type="predicted"/>
<accession>A0A934TPK7</accession>
<dbReference type="Proteomes" id="UP000630528">
    <property type="component" value="Unassembled WGS sequence"/>
</dbReference>
<dbReference type="InterPro" id="IPR054242">
    <property type="entry name" value="DUF6969"/>
</dbReference>
<protein>
    <recommendedName>
        <fullName evidence="1">DUF6969 domain-containing protein</fullName>
    </recommendedName>
</protein>
<comment type="caution">
    <text evidence="2">The sequence shown here is derived from an EMBL/GenBank/DDBJ whole genome shotgun (WGS) entry which is preliminary data.</text>
</comment>
<dbReference type="Pfam" id="PF22308">
    <property type="entry name" value="DUF6969"/>
    <property type="match status" value="1"/>
</dbReference>
<evidence type="ECO:0000313" key="2">
    <source>
        <dbReference type="EMBL" id="MBK6005201.1"/>
    </source>
</evidence>
<evidence type="ECO:0000313" key="3">
    <source>
        <dbReference type="Proteomes" id="UP000630528"/>
    </source>
</evidence>
<dbReference type="AlphaFoldDB" id="A0A934TPK7"/>
<dbReference type="RefSeq" id="WP_201166552.1">
    <property type="nucleotide sequence ID" value="NZ_JAEPWM010000001.1"/>
</dbReference>
<name>A0A934TPK7_9BURK</name>
<feature type="domain" description="DUF6969" evidence="1">
    <location>
        <begin position="6"/>
        <end position="186"/>
    </location>
</feature>
<organism evidence="2 3">
    <name type="scientific">Ramlibacter ginsenosidimutans</name>
    <dbReference type="NCBI Taxonomy" id="502333"/>
    <lineage>
        <taxon>Bacteria</taxon>
        <taxon>Pseudomonadati</taxon>
        <taxon>Pseudomonadota</taxon>
        <taxon>Betaproteobacteria</taxon>
        <taxon>Burkholderiales</taxon>
        <taxon>Comamonadaceae</taxon>
        <taxon>Ramlibacter</taxon>
    </lineage>
</organism>
<dbReference type="EMBL" id="JAEPWM010000001">
    <property type="protein sequence ID" value="MBK6005201.1"/>
    <property type="molecule type" value="Genomic_DNA"/>
</dbReference>
<sequence length="211" mass="23463">MDARAQAADEVIAVQWHYASRGRSLAAAALAGAQRFVEWSHHPREDHVDAASGARFYYHAHPAGERAEGEHGHFHLFVPTPGQPDAISHLVGISLDARGLPLRLFTTNQWVTGEAWRDAPRMEALIAGFSLRAHGRLAPVARWLTAMVRLYDAEIIQLLHERDRRVGGRGAALQDRSLHITSQRAVSLPDRLGRMQALRISPEENDHVPSH</sequence>
<keyword evidence="3" id="KW-1185">Reference proteome</keyword>
<evidence type="ECO:0000259" key="1">
    <source>
        <dbReference type="Pfam" id="PF22308"/>
    </source>
</evidence>